<name>D2SCI7_GEOOG</name>
<evidence type="ECO:0008006" key="3">
    <source>
        <dbReference type="Google" id="ProtNLM"/>
    </source>
</evidence>
<accession>D2SCI7</accession>
<organism evidence="1 2">
    <name type="scientific">Geodermatophilus obscurus (strain ATCC 25078 / DSM 43160 / JCM 3152 / CCUG 61914 / KCC A-0152 / KCTC 9177 / NBRC 13315 / NRRL B-3577 / G-20)</name>
    <dbReference type="NCBI Taxonomy" id="526225"/>
    <lineage>
        <taxon>Bacteria</taxon>
        <taxon>Bacillati</taxon>
        <taxon>Actinomycetota</taxon>
        <taxon>Actinomycetes</taxon>
        <taxon>Geodermatophilales</taxon>
        <taxon>Geodermatophilaceae</taxon>
        <taxon>Geodermatophilus</taxon>
    </lineage>
</organism>
<dbReference type="Pfam" id="PF20347">
    <property type="entry name" value="DUF6642"/>
    <property type="match status" value="1"/>
</dbReference>
<dbReference type="RefSeq" id="WP_012949740.1">
    <property type="nucleotide sequence ID" value="NC_013757.1"/>
</dbReference>
<dbReference type="OrthoDB" id="1073355at2"/>
<dbReference type="eggNOG" id="ENOG5032UPT">
    <property type="taxonomic scope" value="Bacteria"/>
</dbReference>
<protein>
    <recommendedName>
        <fullName evidence="3">CHAT domain-containing protein</fullName>
    </recommendedName>
</protein>
<dbReference type="InterPro" id="IPR046584">
    <property type="entry name" value="DUF6642"/>
</dbReference>
<dbReference type="Proteomes" id="UP000001382">
    <property type="component" value="Chromosome"/>
</dbReference>
<dbReference type="HOGENOM" id="CLU_113619_0_0_11"/>
<reference evidence="1 2" key="1">
    <citation type="journal article" date="2010" name="Stand. Genomic Sci.">
        <title>Complete genome sequence of Geodermatophilus obscurus type strain (G-20).</title>
        <authorList>
            <person name="Ivanova N."/>
            <person name="Sikorski J."/>
            <person name="Jando M."/>
            <person name="Munk C."/>
            <person name="Lapidus A."/>
            <person name="Glavina Del Rio T."/>
            <person name="Copeland A."/>
            <person name="Tice H."/>
            <person name="Cheng J.-F."/>
            <person name="Lucas S."/>
            <person name="Chen F."/>
            <person name="Nolan M."/>
            <person name="Bruce D."/>
            <person name="Goodwin L."/>
            <person name="Pitluck S."/>
            <person name="Mavromatis K."/>
            <person name="Mikhailova N."/>
            <person name="Pati A."/>
            <person name="Chen A."/>
            <person name="Palaniappan K."/>
            <person name="Land M."/>
            <person name="Hauser L."/>
            <person name="Chang Y.-J."/>
            <person name="Jeffries C.D."/>
            <person name="Meincke L."/>
            <person name="Brettin T."/>
            <person name="Detter J.C."/>
            <person name="Detter J.C."/>
            <person name="Rohde M."/>
            <person name="Goeker M."/>
            <person name="Bristow J."/>
            <person name="Eisen J.A."/>
            <person name="Markowitz V."/>
            <person name="Hugenholtz P."/>
            <person name="Kyrpides N.C."/>
            <person name="Klenk H.-P."/>
        </authorList>
    </citation>
    <scope>NUCLEOTIDE SEQUENCE [LARGE SCALE GENOMIC DNA]</scope>
    <source>
        <strain evidence="2">ATCC 25078 / DSM 43160 / JCM 3152 / KCC A-0152 / KCTC 9177 / NBRC 13315 / NRRL B-3577 / G-20</strain>
    </source>
</reference>
<proteinExistence type="predicted"/>
<gene>
    <name evidence="1" type="ordered locus">Gobs_3736</name>
</gene>
<reference evidence="2" key="2">
    <citation type="submission" date="2010-01" db="EMBL/GenBank/DDBJ databases">
        <title>The complete genome of Geodermatophilus obscurus DSM 43160.</title>
        <authorList>
            <consortium name="US DOE Joint Genome Institute (JGI-PGF)"/>
            <person name="Lucas S."/>
            <person name="Copeland A."/>
            <person name="Lapidus A."/>
            <person name="Glavina del Rio T."/>
            <person name="Dalin E."/>
            <person name="Tice H."/>
            <person name="Bruce D."/>
            <person name="Goodwin L."/>
            <person name="Pitluck S."/>
            <person name="Kyrpides N."/>
            <person name="Mavromatis K."/>
            <person name="Ivanova N."/>
            <person name="Munk A.C."/>
            <person name="Brettin T."/>
            <person name="Detter J.C."/>
            <person name="Han C."/>
            <person name="Larimer F."/>
            <person name="Land M."/>
            <person name="Hauser L."/>
            <person name="Markowitz V."/>
            <person name="Cheng J.-F."/>
            <person name="Hugenholtz P."/>
            <person name="Woyke T."/>
            <person name="Wu D."/>
            <person name="Jando M."/>
            <person name="Schneider S."/>
            <person name="Klenk H.-P."/>
            <person name="Eisen J.A."/>
        </authorList>
    </citation>
    <scope>NUCLEOTIDE SEQUENCE [LARGE SCALE GENOMIC DNA]</scope>
    <source>
        <strain evidence="2">ATCC 25078 / DSM 43160 / JCM 3152 / KCC A-0152 / KCTC 9177 / NBRC 13315 / NRRL B-3577 / G-20</strain>
    </source>
</reference>
<evidence type="ECO:0000313" key="2">
    <source>
        <dbReference type="Proteomes" id="UP000001382"/>
    </source>
</evidence>
<evidence type="ECO:0000313" key="1">
    <source>
        <dbReference type="EMBL" id="ADB76315.1"/>
    </source>
</evidence>
<sequence length="195" mass="21919">MPNQGIFCLEGDWGDSLVERLSVRPGLDMLTTMRGDRLIHRNAATADEFEYYLRKWVTRRYDAFPLAYFSYHGERGKLHLGGDSLSLAEIAAMVPGRLANRVVYFGSCGTMAAPEEELRDFVETTGAHAVAGYTKLVDWAESAAFDFTLLPELLDSVDIRKLFARLCKRHPYFADGLGLRLATATWVSSTRRTTE</sequence>
<keyword evidence="2" id="KW-1185">Reference proteome</keyword>
<dbReference type="STRING" id="526225.Gobs_3736"/>
<dbReference type="AlphaFoldDB" id="D2SCI7"/>
<dbReference type="EMBL" id="CP001867">
    <property type="protein sequence ID" value="ADB76315.1"/>
    <property type="molecule type" value="Genomic_DNA"/>
</dbReference>
<dbReference type="KEGG" id="gob:Gobs_3736"/>